<accession>A0AAD5VTL1</accession>
<proteinExistence type="predicted"/>
<evidence type="ECO:0000259" key="2">
    <source>
        <dbReference type="Pfam" id="PF20152"/>
    </source>
</evidence>
<dbReference type="Pfam" id="PF20152">
    <property type="entry name" value="DUF6534"/>
    <property type="match status" value="1"/>
</dbReference>
<feature type="transmembrane region" description="Helical" evidence="1">
    <location>
        <begin position="133"/>
        <end position="154"/>
    </location>
</feature>
<gene>
    <name evidence="3" type="ORF">NP233_g6891</name>
</gene>
<feature type="domain" description="DUF6534" evidence="2">
    <location>
        <begin position="138"/>
        <end position="230"/>
    </location>
</feature>
<name>A0AAD5VTL1_9AGAR</name>
<evidence type="ECO:0000313" key="3">
    <source>
        <dbReference type="EMBL" id="KAJ3566613.1"/>
    </source>
</evidence>
<dbReference type="InterPro" id="IPR045339">
    <property type="entry name" value="DUF6534"/>
</dbReference>
<keyword evidence="1" id="KW-1133">Transmembrane helix</keyword>
<reference evidence="3" key="1">
    <citation type="submission" date="2022-07" db="EMBL/GenBank/DDBJ databases">
        <title>Genome Sequence of Leucocoprinus birnbaumii.</title>
        <authorList>
            <person name="Buettner E."/>
        </authorList>
    </citation>
    <scope>NUCLEOTIDE SEQUENCE</scope>
    <source>
        <strain evidence="3">VT141</strain>
    </source>
</reference>
<evidence type="ECO:0000313" key="4">
    <source>
        <dbReference type="Proteomes" id="UP001213000"/>
    </source>
</evidence>
<dbReference type="Proteomes" id="UP001213000">
    <property type="component" value="Unassembled WGS sequence"/>
</dbReference>
<evidence type="ECO:0000256" key="1">
    <source>
        <dbReference type="SAM" id="Phobius"/>
    </source>
</evidence>
<organism evidence="3 4">
    <name type="scientific">Leucocoprinus birnbaumii</name>
    <dbReference type="NCBI Taxonomy" id="56174"/>
    <lineage>
        <taxon>Eukaryota</taxon>
        <taxon>Fungi</taxon>
        <taxon>Dikarya</taxon>
        <taxon>Basidiomycota</taxon>
        <taxon>Agaricomycotina</taxon>
        <taxon>Agaricomycetes</taxon>
        <taxon>Agaricomycetidae</taxon>
        <taxon>Agaricales</taxon>
        <taxon>Agaricineae</taxon>
        <taxon>Agaricaceae</taxon>
        <taxon>Leucocoprinus</taxon>
    </lineage>
</organism>
<keyword evidence="1" id="KW-0472">Membrane</keyword>
<feature type="transmembrane region" description="Helical" evidence="1">
    <location>
        <begin position="174"/>
        <end position="197"/>
    </location>
</feature>
<dbReference type="PANTHER" id="PTHR40465">
    <property type="entry name" value="CHROMOSOME 1, WHOLE GENOME SHOTGUN SEQUENCE"/>
    <property type="match status" value="1"/>
</dbReference>
<comment type="caution">
    <text evidence="3">The sequence shown here is derived from an EMBL/GenBank/DDBJ whole genome shotgun (WGS) entry which is preliminary data.</text>
</comment>
<dbReference type="PANTHER" id="PTHR40465:SF1">
    <property type="entry name" value="DUF6534 DOMAIN-CONTAINING PROTEIN"/>
    <property type="match status" value="1"/>
</dbReference>
<feature type="transmembrane region" description="Helical" evidence="1">
    <location>
        <begin position="93"/>
        <end position="113"/>
    </location>
</feature>
<keyword evidence="4" id="KW-1185">Reference proteome</keyword>
<feature type="transmembrane region" description="Helical" evidence="1">
    <location>
        <begin position="63"/>
        <end position="81"/>
    </location>
</feature>
<dbReference type="EMBL" id="JANIEX010000473">
    <property type="protein sequence ID" value="KAJ3566613.1"/>
    <property type="molecule type" value="Genomic_DNA"/>
</dbReference>
<feature type="transmembrane region" description="Helical" evidence="1">
    <location>
        <begin position="21"/>
        <end position="43"/>
    </location>
</feature>
<protein>
    <recommendedName>
        <fullName evidence="2">DUF6534 domain-containing protein</fullName>
    </recommendedName>
</protein>
<keyword evidence="1" id="KW-0812">Transmembrane</keyword>
<dbReference type="AlphaFoldDB" id="A0AAD5VTL1"/>
<sequence length="290" mass="32773">MYLNDSRSKSDRPLLRGIVHFLWLMETIQSVLALCDGFEWFVYHFGDYNSLVDYYNAAISNPIADSIIAFPVQLVYCWRIWVLSGWRLLPSAIAFLALVAASAGFVQGINNQIVGSVTRIQPNMWFPIVEKKLWYGASAVTDILIAVSMAYLLLKFKSEKYLSRNLRSILRRLLIFTLEANILTAFIALVILALALVEPIGPYVFDTNRGYNIGKVYSNCFMILLNQRSSRPSRESRQMNGNQGTFSTEIIELSQPHPVLIRSDPANISYGQISAIRFNSVQGKSKSEDP</sequence>